<keyword evidence="6" id="KW-0732">Signal</keyword>
<proteinExistence type="predicted"/>
<dbReference type="InterPro" id="IPR006260">
    <property type="entry name" value="TonB/TolA_C"/>
</dbReference>
<dbReference type="GO" id="GO:0055085">
    <property type="term" value="P:transmembrane transport"/>
    <property type="evidence" value="ECO:0007669"/>
    <property type="project" value="InterPro"/>
</dbReference>
<dbReference type="PROSITE" id="PS52015">
    <property type="entry name" value="TONB_CTD"/>
    <property type="match status" value="1"/>
</dbReference>
<sequence>MSRRPKSRIAALSLAATLLFSFAAEAQAPARKPVAPPATKQEWMNVANQQLMRRRRMPKAAEDQPGRHTVLLEMKVLKDGTITSAAVRESSGVYVLDTAAMAMAKAASPLPPLPPEMGDEHTVTVPVIYEVLAKAEAKAGAEPAKTAEAGASPPSAAPASPAAGTRAIRDATTGFAADLPAPLTSAGVVTQNPTSVKFGVVSETGAPAPAPSERRLCTIGLAVPDPKSPMTRMTQDQLNSDQSLEAGATRMKQQAASSGRAVEQVQALAFANGSVRGIELLIKPPAGPRQDSTREYLAVAYTPHGMMSVNCMLTRDNYEQGLELFRAMARSARIEKAG</sequence>
<dbReference type="AlphaFoldDB" id="A0A917CCI7"/>
<gene>
    <name evidence="8" type="ORF">GCM10007301_50050</name>
</gene>
<evidence type="ECO:0000256" key="6">
    <source>
        <dbReference type="SAM" id="SignalP"/>
    </source>
</evidence>
<dbReference type="SUPFAM" id="SSF74653">
    <property type="entry name" value="TolA/TonB C-terminal domain"/>
    <property type="match status" value="1"/>
</dbReference>
<keyword evidence="2" id="KW-0812">Transmembrane</keyword>
<feature type="compositionally biased region" description="Low complexity" evidence="5">
    <location>
        <begin position="143"/>
        <end position="164"/>
    </location>
</feature>
<keyword evidence="3" id="KW-1133">Transmembrane helix</keyword>
<evidence type="ECO:0000256" key="4">
    <source>
        <dbReference type="ARBA" id="ARBA00023136"/>
    </source>
</evidence>
<evidence type="ECO:0000256" key="1">
    <source>
        <dbReference type="ARBA" id="ARBA00004167"/>
    </source>
</evidence>
<feature type="region of interest" description="Disordered" evidence="5">
    <location>
        <begin position="143"/>
        <end position="165"/>
    </location>
</feature>
<organism evidence="8 9">
    <name type="scientific">Azorhizobium oxalatiphilum</name>
    <dbReference type="NCBI Taxonomy" id="980631"/>
    <lineage>
        <taxon>Bacteria</taxon>
        <taxon>Pseudomonadati</taxon>
        <taxon>Pseudomonadota</taxon>
        <taxon>Alphaproteobacteria</taxon>
        <taxon>Hyphomicrobiales</taxon>
        <taxon>Xanthobacteraceae</taxon>
        <taxon>Azorhizobium</taxon>
    </lineage>
</organism>
<dbReference type="EMBL" id="BMCT01000009">
    <property type="protein sequence ID" value="GGF84075.1"/>
    <property type="molecule type" value="Genomic_DNA"/>
</dbReference>
<evidence type="ECO:0000256" key="3">
    <source>
        <dbReference type="ARBA" id="ARBA00022989"/>
    </source>
</evidence>
<name>A0A917CCI7_9HYPH</name>
<dbReference type="InterPro" id="IPR037682">
    <property type="entry name" value="TonB_C"/>
</dbReference>
<accession>A0A917CCI7</accession>
<protein>
    <recommendedName>
        <fullName evidence="7">TonB C-terminal domain-containing protein</fullName>
    </recommendedName>
</protein>
<evidence type="ECO:0000256" key="2">
    <source>
        <dbReference type="ARBA" id="ARBA00022692"/>
    </source>
</evidence>
<feature type="signal peptide" evidence="6">
    <location>
        <begin position="1"/>
        <end position="26"/>
    </location>
</feature>
<reference evidence="8" key="2">
    <citation type="submission" date="2020-09" db="EMBL/GenBank/DDBJ databases">
        <authorList>
            <person name="Sun Q."/>
            <person name="Sedlacek I."/>
        </authorList>
    </citation>
    <scope>NUCLEOTIDE SEQUENCE</scope>
    <source>
        <strain evidence="8">CCM 7897</strain>
    </source>
</reference>
<dbReference type="Pfam" id="PF03544">
    <property type="entry name" value="TonB_C"/>
    <property type="match status" value="1"/>
</dbReference>
<evidence type="ECO:0000259" key="7">
    <source>
        <dbReference type="PROSITE" id="PS52015"/>
    </source>
</evidence>
<feature type="domain" description="TonB C-terminal" evidence="7">
    <location>
        <begin position="42"/>
        <end position="138"/>
    </location>
</feature>
<dbReference type="NCBIfam" id="TIGR01352">
    <property type="entry name" value="tonB_Cterm"/>
    <property type="match status" value="1"/>
</dbReference>
<dbReference type="Proteomes" id="UP000606044">
    <property type="component" value="Unassembled WGS sequence"/>
</dbReference>
<keyword evidence="9" id="KW-1185">Reference proteome</keyword>
<comment type="subcellular location">
    <subcellularLocation>
        <location evidence="1">Membrane</location>
        <topology evidence="1">Single-pass membrane protein</topology>
    </subcellularLocation>
</comment>
<evidence type="ECO:0000256" key="5">
    <source>
        <dbReference type="SAM" id="MobiDB-lite"/>
    </source>
</evidence>
<evidence type="ECO:0000313" key="9">
    <source>
        <dbReference type="Proteomes" id="UP000606044"/>
    </source>
</evidence>
<dbReference type="RefSeq" id="WP_188583600.1">
    <property type="nucleotide sequence ID" value="NZ_BMCT01000009.1"/>
</dbReference>
<dbReference type="GO" id="GO:0016020">
    <property type="term" value="C:membrane"/>
    <property type="evidence" value="ECO:0007669"/>
    <property type="project" value="UniProtKB-SubCell"/>
</dbReference>
<comment type="caution">
    <text evidence="8">The sequence shown here is derived from an EMBL/GenBank/DDBJ whole genome shotgun (WGS) entry which is preliminary data.</text>
</comment>
<keyword evidence="4" id="KW-0472">Membrane</keyword>
<evidence type="ECO:0000313" key="8">
    <source>
        <dbReference type="EMBL" id="GGF84075.1"/>
    </source>
</evidence>
<feature type="chain" id="PRO_5037862339" description="TonB C-terminal domain-containing protein" evidence="6">
    <location>
        <begin position="27"/>
        <end position="338"/>
    </location>
</feature>
<dbReference type="Gene3D" id="3.30.1150.10">
    <property type="match status" value="1"/>
</dbReference>
<reference evidence="8" key="1">
    <citation type="journal article" date="2014" name="Int. J. Syst. Evol. Microbiol.">
        <title>Complete genome sequence of Corynebacterium casei LMG S-19264T (=DSM 44701T), isolated from a smear-ripened cheese.</title>
        <authorList>
            <consortium name="US DOE Joint Genome Institute (JGI-PGF)"/>
            <person name="Walter F."/>
            <person name="Albersmeier A."/>
            <person name="Kalinowski J."/>
            <person name="Ruckert C."/>
        </authorList>
    </citation>
    <scope>NUCLEOTIDE SEQUENCE</scope>
    <source>
        <strain evidence="8">CCM 7897</strain>
    </source>
</reference>